<dbReference type="Proteomes" id="UP000005396">
    <property type="component" value="Unassembled WGS sequence"/>
</dbReference>
<dbReference type="HOGENOM" id="CLU_3166402_0_0_9"/>
<evidence type="ECO:0000313" key="2">
    <source>
        <dbReference type="Proteomes" id="UP000005396"/>
    </source>
</evidence>
<proteinExistence type="predicted"/>
<dbReference type="EMBL" id="ABCC02000076">
    <property type="protein sequence ID" value="EDP12508.1"/>
    <property type="molecule type" value="Genomic_DNA"/>
</dbReference>
<gene>
    <name evidence="1" type="ORF">CLOBOL_07262</name>
</gene>
<organism evidence="1 2">
    <name type="scientific">Enterocloster bolteae (strain ATCC BAA-613 / DSM 15670 / CCUG 46953 / JCM 12243 / WAL 16351)</name>
    <name type="common">Clostridium bolteae</name>
    <dbReference type="NCBI Taxonomy" id="411902"/>
    <lineage>
        <taxon>Bacteria</taxon>
        <taxon>Bacillati</taxon>
        <taxon>Bacillota</taxon>
        <taxon>Clostridia</taxon>
        <taxon>Lachnospirales</taxon>
        <taxon>Lachnospiraceae</taxon>
        <taxon>Enterocloster</taxon>
    </lineage>
</organism>
<comment type="caution">
    <text evidence="1">The sequence shown here is derived from an EMBL/GenBank/DDBJ whole genome shotgun (WGS) entry which is preliminary data.</text>
</comment>
<sequence length="47" mass="5414">MNTFLRLIIKRPIVTTIIQIYSHTSYLSANHIINHFTGINNLFIITG</sequence>
<dbReference type="AlphaFoldDB" id="A8S5N2"/>
<protein>
    <submittedName>
        <fullName evidence="1">Uncharacterized protein</fullName>
    </submittedName>
</protein>
<evidence type="ECO:0000313" key="1">
    <source>
        <dbReference type="EMBL" id="EDP12508.1"/>
    </source>
</evidence>
<reference evidence="1 2" key="1">
    <citation type="submission" date="2007-08" db="EMBL/GenBank/DDBJ databases">
        <authorList>
            <person name="Fulton L."/>
            <person name="Clifton S."/>
            <person name="Fulton B."/>
            <person name="Xu J."/>
            <person name="Minx P."/>
            <person name="Pepin K.H."/>
            <person name="Johnson M."/>
            <person name="Thiruvilangam P."/>
            <person name="Bhonagiri V."/>
            <person name="Nash W.E."/>
            <person name="Mardis E.R."/>
            <person name="Wilson R.K."/>
        </authorList>
    </citation>
    <scope>NUCLEOTIDE SEQUENCE [LARGE SCALE GENOMIC DNA]</scope>
    <source>
        <strain evidence="2">ATCC BAA-613 / DSM 15670 / CCUG 46953 / JCM 12243 / WAL 16351</strain>
    </source>
</reference>
<accession>A8S5N2</accession>
<dbReference type="PaxDb" id="411902-CLOBOL_07262"/>
<reference evidence="1 2" key="2">
    <citation type="submission" date="2007-09" db="EMBL/GenBank/DDBJ databases">
        <title>Draft genome sequence of Clostridium bolteae (ATCC BAA-613).</title>
        <authorList>
            <person name="Sudarsanam P."/>
            <person name="Ley R."/>
            <person name="Guruge J."/>
            <person name="Turnbaugh P.J."/>
            <person name="Mahowald M."/>
            <person name="Liep D."/>
            <person name="Gordon J."/>
        </authorList>
    </citation>
    <scope>NUCLEOTIDE SEQUENCE [LARGE SCALE GENOMIC DNA]</scope>
    <source>
        <strain evidence="2">ATCC BAA-613 / DSM 15670 / CCUG 46953 / JCM 12243 / WAL 16351</strain>
    </source>
</reference>
<name>A8S5N2_ENTBW</name>